<dbReference type="Proteomes" id="UP000672657">
    <property type="component" value="Unassembled WGS sequence"/>
</dbReference>
<evidence type="ECO:0000313" key="2">
    <source>
        <dbReference type="Proteomes" id="UP000672657"/>
    </source>
</evidence>
<gene>
    <name evidence="1" type="ORF">LMG26411_03888</name>
</gene>
<protein>
    <recommendedName>
        <fullName evidence="3">DUF3304 domain-containing protein</fullName>
    </recommendedName>
</protein>
<evidence type="ECO:0008006" key="3">
    <source>
        <dbReference type="Google" id="ProtNLM"/>
    </source>
</evidence>
<sequence>MAEKSDGGSIEITRRQTYLFANGCVSRSGRLPALFLALAFIAGCDRNPSVPVHSGLSIEGFNYAPFHLSRFSVSDEYGNKATGGGQPVPAFGASSRSCCFKLKGRVFTVKWDAYDPDKPISVLHREAAVYLTPSRAKHEGADGLLGVHFYPDNRVQLKYGSDTSGISAPNAEIDGRLSEVPKEEQLSRLTDHNPANYSLSDHQRRHWGLGSAALQEAMIVRAMITRMESMAIHAPDAFARFSVVTGTDWENKKTYKLSELITAYRQLVPHKTGPEVQAHVEVFLRWLAVRSQLPAFHKSTTGRTDEVWRQHLERTRKIHEAQEMYNAERRRVPSDLVAQGNALARLRAAQEEQVLALPGATLELSRTSVTAWDRIAAQAAQELRRLPLQNGLKQSADRIRAIARDMEAPYSEDMEGAAKSIEASVMSQEALAFARAWKDSAEGQNPLSDEVMALFDILVHDTTRTQRLSPLLPSRLNFQAGPNNFGVSPSMSG</sequence>
<dbReference type="EMBL" id="CAJPVI010000023">
    <property type="protein sequence ID" value="CAG2151121.1"/>
    <property type="molecule type" value="Genomic_DNA"/>
</dbReference>
<evidence type="ECO:0000313" key="1">
    <source>
        <dbReference type="EMBL" id="CAG2151121.1"/>
    </source>
</evidence>
<name>A0ABM8TKJ2_9BURK</name>
<comment type="caution">
    <text evidence="1">The sequence shown here is derived from an EMBL/GenBank/DDBJ whole genome shotgun (WGS) entry which is preliminary data.</text>
</comment>
<dbReference type="RefSeq" id="WP_211954888.1">
    <property type="nucleotide sequence ID" value="NZ_CAJPVI010000023.1"/>
</dbReference>
<accession>A0ABM8TKJ2</accession>
<proteinExistence type="predicted"/>
<organism evidence="1 2">
    <name type="scientific">Cupriavidus numazuensis</name>
    <dbReference type="NCBI Taxonomy" id="221992"/>
    <lineage>
        <taxon>Bacteria</taxon>
        <taxon>Pseudomonadati</taxon>
        <taxon>Pseudomonadota</taxon>
        <taxon>Betaproteobacteria</taxon>
        <taxon>Burkholderiales</taxon>
        <taxon>Burkholderiaceae</taxon>
        <taxon>Cupriavidus</taxon>
    </lineage>
</organism>
<reference evidence="1 2" key="1">
    <citation type="submission" date="2021-03" db="EMBL/GenBank/DDBJ databases">
        <authorList>
            <person name="Peeters C."/>
        </authorList>
    </citation>
    <scope>NUCLEOTIDE SEQUENCE [LARGE SCALE GENOMIC DNA]</scope>
    <source>
        <strain evidence="1 2">LMG 26411</strain>
    </source>
</reference>
<keyword evidence="2" id="KW-1185">Reference proteome</keyword>